<gene>
    <name evidence="1" type="ORF">H5410_008767</name>
</gene>
<dbReference type="Proteomes" id="UP000824120">
    <property type="component" value="Chromosome 2"/>
</dbReference>
<accession>A0A9J6AFW3</accession>
<comment type="caution">
    <text evidence="1">The sequence shown here is derived from an EMBL/GenBank/DDBJ whole genome shotgun (WGS) entry which is preliminary data.</text>
</comment>
<evidence type="ECO:0000313" key="2">
    <source>
        <dbReference type="Proteomes" id="UP000824120"/>
    </source>
</evidence>
<reference evidence="1 2" key="1">
    <citation type="submission" date="2020-09" db="EMBL/GenBank/DDBJ databases">
        <title>De no assembly of potato wild relative species, Solanum commersonii.</title>
        <authorList>
            <person name="Cho K."/>
        </authorList>
    </citation>
    <scope>NUCLEOTIDE SEQUENCE [LARGE SCALE GENOMIC DNA]</scope>
    <source>
        <strain evidence="1">LZ3.2</strain>
        <tissue evidence="1">Leaf</tissue>
    </source>
</reference>
<evidence type="ECO:0000313" key="1">
    <source>
        <dbReference type="EMBL" id="KAG5623549.1"/>
    </source>
</evidence>
<sequence>MKHWPQTLQSLLGKNFFFNTETSFDRTLCYLQEACLHMQFPRDAEWFFVVIHVSHLDRQVMPIGWFWCSLVGGRSKCTVVIEAAYSMIQLLHVFLVVAAGILNIDEGVADNIPNVISQVGSGKDSARPALTHLVKVER</sequence>
<dbReference type="AlphaFoldDB" id="A0A9J6AFW3"/>
<organism evidence="1 2">
    <name type="scientific">Solanum commersonii</name>
    <name type="common">Commerson's wild potato</name>
    <name type="synonym">Commerson's nightshade</name>
    <dbReference type="NCBI Taxonomy" id="4109"/>
    <lineage>
        <taxon>Eukaryota</taxon>
        <taxon>Viridiplantae</taxon>
        <taxon>Streptophyta</taxon>
        <taxon>Embryophyta</taxon>
        <taxon>Tracheophyta</taxon>
        <taxon>Spermatophyta</taxon>
        <taxon>Magnoliopsida</taxon>
        <taxon>eudicotyledons</taxon>
        <taxon>Gunneridae</taxon>
        <taxon>Pentapetalae</taxon>
        <taxon>asterids</taxon>
        <taxon>lamiids</taxon>
        <taxon>Solanales</taxon>
        <taxon>Solanaceae</taxon>
        <taxon>Solanoideae</taxon>
        <taxon>Solaneae</taxon>
        <taxon>Solanum</taxon>
    </lineage>
</organism>
<name>A0A9J6AFW3_SOLCO</name>
<protein>
    <submittedName>
        <fullName evidence="1">Uncharacterized protein</fullName>
    </submittedName>
</protein>
<keyword evidence="2" id="KW-1185">Reference proteome</keyword>
<dbReference type="EMBL" id="JACXVP010000002">
    <property type="protein sequence ID" value="KAG5623549.1"/>
    <property type="molecule type" value="Genomic_DNA"/>
</dbReference>
<proteinExistence type="predicted"/>